<protein>
    <submittedName>
        <fullName evidence="1">Uncharacterized protein</fullName>
    </submittedName>
</protein>
<dbReference type="OrthoDB" id="489677at2"/>
<evidence type="ECO:0000313" key="2">
    <source>
        <dbReference type="Proteomes" id="UP000185557"/>
    </source>
</evidence>
<dbReference type="Proteomes" id="UP000185557">
    <property type="component" value="Unassembled WGS sequence"/>
</dbReference>
<name>A0A1U7J0D1_9CYAN</name>
<organism evidence="1 2">
    <name type="scientific">Phormidium tenue NIES-30</name>
    <dbReference type="NCBI Taxonomy" id="549789"/>
    <lineage>
        <taxon>Bacteria</taxon>
        <taxon>Bacillati</taxon>
        <taxon>Cyanobacteriota</taxon>
        <taxon>Cyanophyceae</taxon>
        <taxon>Oscillatoriophycideae</taxon>
        <taxon>Oscillatoriales</taxon>
        <taxon>Oscillatoriaceae</taxon>
        <taxon>Phormidium</taxon>
    </lineage>
</organism>
<dbReference type="STRING" id="549789.NIES30_20300"/>
<gene>
    <name evidence="1" type="ORF">NIES30_20300</name>
</gene>
<reference evidence="1 2" key="1">
    <citation type="submission" date="2016-11" db="EMBL/GenBank/DDBJ databases">
        <title>Draft Genome Sequences of Nine Cyanobacterial Strains from Diverse Habitats.</title>
        <authorList>
            <person name="Zhu T."/>
            <person name="Hou S."/>
            <person name="Lu X."/>
            <person name="Hess W.R."/>
        </authorList>
    </citation>
    <scope>NUCLEOTIDE SEQUENCE [LARGE SCALE GENOMIC DNA]</scope>
    <source>
        <strain evidence="1 2">NIES-30</strain>
    </source>
</reference>
<keyword evidence="2" id="KW-1185">Reference proteome</keyword>
<proteinExistence type="predicted"/>
<dbReference type="PANTHER" id="PTHR36776">
    <property type="entry name" value="EXPRESSED PROTEIN"/>
    <property type="match status" value="1"/>
</dbReference>
<accession>A0A1U7J0D1</accession>
<dbReference type="PANTHER" id="PTHR36776:SF1">
    <property type="entry name" value="EXPRESSED PROTEIN"/>
    <property type="match status" value="1"/>
</dbReference>
<evidence type="ECO:0000313" key="1">
    <source>
        <dbReference type="EMBL" id="OKH45123.1"/>
    </source>
</evidence>
<dbReference type="AlphaFoldDB" id="A0A1U7J0D1"/>
<dbReference type="EMBL" id="MRCG01000018">
    <property type="protein sequence ID" value="OKH45123.1"/>
    <property type="molecule type" value="Genomic_DNA"/>
</dbReference>
<comment type="caution">
    <text evidence="1">The sequence shown here is derived from an EMBL/GenBank/DDBJ whole genome shotgun (WGS) entry which is preliminary data.</text>
</comment>
<sequence length="132" mass="14484">MTDPLSPIMLPPPEDAQQEGQWLKAALLTWLNAEYLPEPANRKIADRVSQVFVRQRMEGENDVGSLVMAILTELQAYDFSDSFYGEFTVANAVGDLLFDSLGIDRCCGRSTTLEASRVGRLSDGGDAESDIP</sequence>